<feature type="domain" description="Glycoside hydrolase family 20 catalytic" evidence="10">
    <location>
        <begin position="172"/>
        <end position="514"/>
    </location>
</feature>
<dbReference type="InterPro" id="IPR059177">
    <property type="entry name" value="GH29D-like_dom"/>
</dbReference>
<dbReference type="Proteomes" id="UP000289784">
    <property type="component" value="Unassembled WGS sequence"/>
</dbReference>
<evidence type="ECO:0000256" key="6">
    <source>
        <dbReference type="ARBA" id="ARBA00030512"/>
    </source>
</evidence>
<evidence type="ECO:0000259" key="12">
    <source>
        <dbReference type="Pfam" id="PF13290"/>
    </source>
</evidence>
<dbReference type="CDD" id="cd06563">
    <property type="entry name" value="GH20_chitobiase-like"/>
    <property type="match status" value="1"/>
</dbReference>
<evidence type="ECO:0000256" key="5">
    <source>
        <dbReference type="ARBA" id="ARBA00023295"/>
    </source>
</evidence>
<sequence>MTMRLARRRTWRTDSMRCPRSTRWLLAALLPLALLSTTQAATTPLIPAPAHAQAGEGQFLLDAQVRVGAGPDAQAAAAQFVALLARSGGPQLAQDGKTGGKDKRIVFVLDRKAASTPEGYTLEVTPQRATVRAADPRGLFYGAMSLWQLIPTGEAGQPRPIAAVKIEDAPRFAWRGLMLDSARHFQQVDEIKALLDAMAVHKLNTFHWHLVDDQGWRMPVDKYPKLIEVGSCRVPAGDAGKAADGSPATYCGYYTHAQIREVVAYAAKLHIEVVPEIDIPGHATAAIAAYPQLGMLDTPLKVGNEWGVYPNLFNADEPTMQFIEDVLAQVIDLFPGRYVHVGGDEAVKDQWQASPKMQARMRALGVNNEMEMQSWMIKRMERFLVAHQRRLIGWDEILEGGLPPEATVMSWRGIEGGIDAARQGHDVVMSPVTHLYLDYLQTRSPDEPPGRPATIDLEKVYGFEPVPSALDAQQRTHIIGVQANTFTEHMRSFARVQHAIFPRLAALAETAWSPQADKDYASFLARLPALLAHYRALGIDYAATPFQAQFTVQGDARAGKATVQLSEPLGYPLRYTTDGSAPTAASPLYSAPLALTLPATVQAQVFIEGQALAPATSRALSAASLRTRSDEELAMCTNQLMLRLEDDGPREGPREIFNVDIFNPCWTWKQADLRQIRSLRIRAGRLPYLFQLAHDESHRGFKPASTAHGELVVRNGCEGPTLATVPMPGKLDPDGFVDITVPLKRAPAQADLCVWFTGDTRPEMWVLDRMTLEE</sequence>
<comment type="caution">
    <text evidence="13">The sequence shown here is derived from an EMBL/GenBank/DDBJ whole genome shotgun (WGS) entry which is preliminary data.</text>
</comment>
<gene>
    <name evidence="13" type="ORF">EPA99_17705</name>
</gene>
<dbReference type="InterPro" id="IPR015882">
    <property type="entry name" value="HEX_bac_N"/>
</dbReference>
<dbReference type="Gene3D" id="3.20.20.80">
    <property type="entry name" value="Glycosidases"/>
    <property type="match status" value="1"/>
</dbReference>
<evidence type="ECO:0000256" key="8">
    <source>
        <dbReference type="PIRSR" id="PIRSR625705-1"/>
    </source>
</evidence>
<feature type="active site" description="Proton donor" evidence="8">
    <location>
        <position position="345"/>
    </location>
</feature>
<dbReference type="GO" id="GO:0005975">
    <property type="term" value="P:carbohydrate metabolic process"/>
    <property type="evidence" value="ECO:0007669"/>
    <property type="project" value="InterPro"/>
</dbReference>
<dbReference type="InterPro" id="IPR017853">
    <property type="entry name" value="GH"/>
</dbReference>
<comment type="similarity">
    <text evidence="2">Belongs to the glycosyl hydrolase 20 family.</text>
</comment>
<dbReference type="Gene3D" id="3.30.379.10">
    <property type="entry name" value="Chitobiase/beta-hexosaminidase domain 2-like"/>
    <property type="match status" value="1"/>
</dbReference>
<name>A0A4Q1JQY6_9GAMM</name>
<dbReference type="InterPro" id="IPR029018">
    <property type="entry name" value="Hex-like_dom2"/>
</dbReference>
<evidence type="ECO:0000256" key="9">
    <source>
        <dbReference type="SAM" id="SignalP"/>
    </source>
</evidence>
<dbReference type="GO" id="GO:0030203">
    <property type="term" value="P:glycosaminoglycan metabolic process"/>
    <property type="evidence" value="ECO:0007669"/>
    <property type="project" value="TreeGrafter"/>
</dbReference>
<dbReference type="Pfam" id="PF13290">
    <property type="entry name" value="CHB_HEX_C_1"/>
    <property type="match status" value="1"/>
</dbReference>
<dbReference type="SUPFAM" id="SSF51445">
    <property type="entry name" value="(Trans)glycosidases"/>
    <property type="match status" value="1"/>
</dbReference>
<dbReference type="PRINTS" id="PR00738">
    <property type="entry name" value="GLHYDRLASE20"/>
</dbReference>
<keyword evidence="5" id="KW-0326">Glycosidase</keyword>
<feature type="domain" description="Beta-hexosaminidase bacterial type N-terminal" evidence="11">
    <location>
        <begin position="43"/>
        <end position="169"/>
    </location>
</feature>
<accession>A0A4Q1JQY6</accession>
<dbReference type="OrthoDB" id="9763537at2"/>
<dbReference type="Pfam" id="PF00728">
    <property type="entry name" value="Glyco_hydro_20"/>
    <property type="match status" value="1"/>
</dbReference>
<dbReference type="Pfam" id="PF02838">
    <property type="entry name" value="Glyco_hydro_20b"/>
    <property type="match status" value="1"/>
</dbReference>
<keyword evidence="9" id="KW-0732">Signal</keyword>
<dbReference type="InterPro" id="IPR025705">
    <property type="entry name" value="Beta_hexosaminidase_sua/sub"/>
</dbReference>
<proteinExistence type="inferred from homology"/>
<dbReference type="PANTHER" id="PTHR22600:SF57">
    <property type="entry name" value="BETA-N-ACETYLHEXOSAMINIDASE"/>
    <property type="match status" value="1"/>
</dbReference>
<dbReference type="SUPFAM" id="SSF55545">
    <property type="entry name" value="beta-N-acetylhexosaminidase-like domain"/>
    <property type="match status" value="1"/>
</dbReference>
<dbReference type="EC" id="3.2.1.52" evidence="3"/>
<evidence type="ECO:0000259" key="10">
    <source>
        <dbReference type="Pfam" id="PF00728"/>
    </source>
</evidence>
<dbReference type="GO" id="GO:0004563">
    <property type="term" value="F:beta-N-acetylhexosaminidase activity"/>
    <property type="evidence" value="ECO:0007669"/>
    <property type="project" value="UniProtKB-EC"/>
</dbReference>
<evidence type="ECO:0000256" key="3">
    <source>
        <dbReference type="ARBA" id="ARBA00012663"/>
    </source>
</evidence>
<organism evidence="13 14">
    <name type="scientific">Pseudoxanthomonas composti</name>
    <dbReference type="NCBI Taxonomy" id="2137479"/>
    <lineage>
        <taxon>Bacteria</taxon>
        <taxon>Pseudomonadati</taxon>
        <taxon>Pseudomonadota</taxon>
        <taxon>Gammaproteobacteria</taxon>
        <taxon>Lysobacterales</taxon>
        <taxon>Lysobacteraceae</taxon>
        <taxon>Pseudoxanthomonas</taxon>
    </lineage>
</organism>
<dbReference type="AlphaFoldDB" id="A0A4Q1JQY6"/>
<keyword evidence="4" id="KW-0378">Hydrolase</keyword>
<evidence type="ECO:0000256" key="2">
    <source>
        <dbReference type="ARBA" id="ARBA00006285"/>
    </source>
</evidence>
<dbReference type="EMBL" id="SAWZ01000014">
    <property type="protein sequence ID" value="RXQ99677.1"/>
    <property type="molecule type" value="Genomic_DNA"/>
</dbReference>
<feature type="domain" description="GH29D-like beta-sandwich" evidence="12">
    <location>
        <begin position="559"/>
        <end position="609"/>
    </location>
</feature>
<protein>
    <recommendedName>
        <fullName evidence="3">beta-N-acetylhexosaminidase</fullName>
        <ecNumber evidence="3">3.2.1.52</ecNumber>
    </recommendedName>
    <alternativeName>
        <fullName evidence="6">Beta-N-acetylhexosaminidase</fullName>
    </alternativeName>
    <alternativeName>
        <fullName evidence="7">N-acetyl-beta-glucosaminidase</fullName>
    </alternativeName>
</protein>
<dbReference type="GO" id="GO:0016020">
    <property type="term" value="C:membrane"/>
    <property type="evidence" value="ECO:0007669"/>
    <property type="project" value="TreeGrafter"/>
</dbReference>
<comment type="catalytic activity">
    <reaction evidence="1">
        <text>Hydrolysis of terminal non-reducing N-acetyl-D-hexosamine residues in N-acetyl-beta-D-hexosaminides.</text>
        <dbReference type="EC" id="3.2.1.52"/>
    </reaction>
</comment>
<reference evidence="13 14" key="1">
    <citation type="submission" date="2019-01" db="EMBL/GenBank/DDBJ databases">
        <title>Pseudoxanthomonas composti sp. nov., isolated from compost.</title>
        <authorList>
            <person name="Yang G."/>
        </authorList>
    </citation>
    <scope>NUCLEOTIDE SEQUENCE [LARGE SCALE GENOMIC DNA]</scope>
    <source>
        <strain evidence="13 14">GSS15</strain>
    </source>
</reference>
<evidence type="ECO:0000313" key="14">
    <source>
        <dbReference type="Proteomes" id="UP000289784"/>
    </source>
</evidence>
<feature type="chain" id="PRO_5020500192" description="beta-N-acetylhexosaminidase" evidence="9">
    <location>
        <begin position="41"/>
        <end position="774"/>
    </location>
</feature>
<keyword evidence="14" id="KW-1185">Reference proteome</keyword>
<evidence type="ECO:0000256" key="1">
    <source>
        <dbReference type="ARBA" id="ARBA00001231"/>
    </source>
</evidence>
<evidence type="ECO:0000313" key="13">
    <source>
        <dbReference type="EMBL" id="RXQ99677.1"/>
    </source>
</evidence>
<evidence type="ECO:0000256" key="4">
    <source>
        <dbReference type="ARBA" id="ARBA00022801"/>
    </source>
</evidence>
<dbReference type="PANTHER" id="PTHR22600">
    <property type="entry name" value="BETA-HEXOSAMINIDASE"/>
    <property type="match status" value="1"/>
</dbReference>
<dbReference type="InterPro" id="IPR015883">
    <property type="entry name" value="Glyco_hydro_20_cat"/>
</dbReference>
<evidence type="ECO:0000256" key="7">
    <source>
        <dbReference type="ARBA" id="ARBA00033000"/>
    </source>
</evidence>
<feature type="signal peptide" evidence="9">
    <location>
        <begin position="1"/>
        <end position="40"/>
    </location>
</feature>
<evidence type="ECO:0000259" key="11">
    <source>
        <dbReference type="Pfam" id="PF02838"/>
    </source>
</evidence>